<dbReference type="Gene3D" id="3.40.50.1580">
    <property type="entry name" value="Nucleoside phosphorylase domain"/>
    <property type="match status" value="1"/>
</dbReference>
<evidence type="ECO:0000256" key="5">
    <source>
        <dbReference type="ARBA" id="ARBA00022679"/>
    </source>
</evidence>
<keyword evidence="6" id="KW-0660">Purine salvage</keyword>
<evidence type="ECO:0000256" key="1">
    <source>
        <dbReference type="ARBA" id="ARBA00005058"/>
    </source>
</evidence>
<evidence type="ECO:0000256" key="8">
    <source>
        <dbReference type="ARBA" id="ARBA00023929"/>
    </source>
</evidence>
<gene>
    <name evidence="14" type="primary">LOC106819367</name>
</gene>
<dbReference type="EC" id="2.4.2.1" evidence="3"/>
<dbReference type="GeneID" id="106819367"/>
<feature type="domain" description="Nucleoside phosphorylase" evidence="12">
    <location>
        <begin position="5"/>
        <end position="159"/>
    </location>
</feature>
<comment type="catalytic activity">
    <reaction evidence="9">
        <text>2'-deoxyinosine + phosphate = 2-deoxy-alpha-D-ribose 1-phosphate + hypoxanthine</text>
        <dbReference type="Rhea" id="RHEA:27750"/>
        <dbReference type="ChEBI" id="CHEBI:17368"/>
        <dbReference type="ChEBI" id="CHEBI:28997"/>
        <dbReference type="ChEBI" id="CHEBI:43474"/>
        <dbReference type="ChEBI" id="CHEBI:57259"/>
        <dbReference type="EC" id="2.4.2.1"/>
    </reaction>
</comment>
<evidence type="ECO:0000313" key="13">
    <source>
        <dbReference type="Proteomes" id="UP000695022"/>
    </source>
</evidence>
<dbReference type="CDD" id="cd09009">
    <property type="entry name" value="PNP-EcPNPII_like"/>
    <property type="match status" value="1"/>
</dbReference>
<dbReference type="InterPro" id="IPR011268">
    <property type="entry name" value="Purine_phosphorylase"/>
</dbReference>
<evidence type="ECO:0000256" key="9">
    <source>
        <dbReference type="ARBA" id="ARBA00023950"/>
    </source>
</evidence>
<evidence type="ECO:0000256" key="3">
    <source>
        <dbReference type="ARBA" id="ARBA00011886"/>
    </source>
</evidence>
<comment type="catalytic activity">
    <reaction evidence="10">
        <text>guanosine + phosphate = alpha-D-ribose 1-phosphate + guanine</text>
        <dbReference type="Rhea" id="RHEA:13233"/>
        <dbReference type="ChEBI" id="CHEBI:16235"/>
        <dbReference type="ChEBI" id="CHEBI:16750"/>
        <dbReference type="ChEBI" id="CHEBI:43474"/>
        <dbReference type="ChEBI" id="CHEBI:57720"/>
        <dbReference type="EC" id="2.4.2.1"/>
    </reaction>
</comment>
<keyword evidence="4" id="KW-0328">Glycosyltransferase</keyword>
<comment type="pathway">
    <text evidence="1">Purine metabolism; purine nucleoside salvage.</text>
</comment>
<dbReference type="InterPro" id="IPR018099">
    <property type="entry name" value="Purine_phosphorylase-2_CS"/>
</dbReference>
<dbReference type="PANTHER" id="PTHR11904:SF9">
    <property type="entry name" value="PURINE NUCLEOSIDE PHOSPHORYLASE-RELATED"/>
    <property type="match status" value="1"/>
</dbReference>
<dbReference type="InterPro" id="IPR000845">
    <property type="entry name" value="Nucleoside_phosphorylase_d"/>
</dbReference>
<evidence type="ECO:0000256" key="11">
    <source>
        <dbReference type="ARBA" id="ARBA00031036"/>
    </source>
</evidence>
<reference evidence="14" key="1">
    <citation type="submission" date="2025-08" db="UniProtKB">
        <authorList>
            <consortium name="RefSeq"/>
        </authorList>
    </citation>
    <scope>IDENTIFICATION</scope>
</reference>
<proteinExistence type="inferred from homology"/>
<evidence type="ECO:0000256" key="6">
    <source>
        <dbReference type="ARBA" id="ARBA00022726"/>
    </source>
</evidence>
<dbReference type="InterPro" id="IPR035994">
    <property type="entry name" value="Nucleoside_phosphorylase_sf"/>
</dbReference>
<dbReference type="Proteomes" id="UP000695022">
    <property type="component" value="Unplaced"/>
</dbReference>
<evidence type="ECO:0000256" key="10">
    <source>
        <dbReference type="ARBA" id="ARBA00023970"/>
    </source>
</evidence>
<keyword evidence="5" id="KW-0808">Transferase</keyword>
<dbReference type="NCBIfam" id="TIGR01697">
    <property type="entry name" value="PNPH-PUNA-XAPA"/>
    <property type="match status" value="1"/>
</dbReference>
<dbReference type="PROSITE" id="PS01240">
    <property type="entry name" value="PNP_MTAP_2"/>
    <property type="match status" value="1"/>
</dbReference>
<accession>A0ABM1F4X7</accession>
<keyword evidence="13" id="KW-1185">Reference proteome</keyword>
<dbReference type="SUPFAM" id="SSF53167">
    <property type="entry name" value="Purine and uridine phosphorylases"/>
    <property type="match status" value="1"/>
</dbReference>
<dbReference type="RefSeq" id="XP_014679498.1">
    <property type="nucleotide sequence ID" value="XM_014824012.1"/>
</dbReference>
<protein>
    <recommendedName>
        <fullName evidence="3">purine-nucleoside phosphorylase</fullName>
        <ecNumber evidence="3">2.4.2.1</ecNumber>
    </recommendedName>
    <alternativeName>
        <fullName evidence="11">Inosine-guanosine phosphorylase</fullName>
    </alternativeName>
</protein>
<evidence type="ECO:0000256" key="7">
    <source>
        <dbReference type="ARBA" id="ARBA00023918"/>
    </source>
</evidence>
<name>A0ABM1F4X7_PRICU</name>
<dbReference type="Pfam" id="PF01048">
    <property type="entry name" value="PNP_UDP_1"/>
    <property type="match status" value="1"/>
</dbReference>
<organism evidence="13 14">
    <name type="scientific">Priapulus caudatus</name>
    <name type="common">Priapulid worm</name>
    <dbReference type="NCBI Taxonomy" id="37621"/>
    <lineage>
        <taxon>Eukaryota</taxon>
        <taxon>Metazoa</taxon>
        <taxon>Ecdysozoa</taxon>
        <taxon>Scalidophora</taxon>
        <taxon>Priapulida</taxon>
        <taxon>Priapulimorpha</taxon>
        <taxon>Priapulimorphida</taxon>
        <taxon>Priapulidae</taxon>
        <taxon>Priapulus</taxon>
    </lineage>
</organism>
<comment type="similarity">
    <text evidence="2">Belongs to the PNP/MTAP phosphorylase family.</text>
</comment>
<comment type="catalytic activity">
    <reaction evidence="8">
        <text>2'-deoxyguanosine + phosphate = 2-deoxy-alpha-D-ribose 1-phosphate + guanine</text>
        <dbReference type="Rhea" id="RHEA:27738"/>
        <dbReference type="ChEBI" id="CHEBI:16235"/>
        <dbReference type="ChEBI" id="CHEBI:17172"/>
        <dbReference type="ChEBI" id="CHEBI:43474"/>
        <dbReference type="ChEBI" id="CHEBI:57259"/>
        <dbReference type="EC" id="2.4.2.1"/>
    </reaction>
</comment>
<evidence type="ECO:0000313" key="14">
    <source>
        <dbReference type="RefSeq" id="XP_014679498.1"/>
    </source>
</evidence>
<evidence type="ECO:0000256" key="4">
    <source>
        <dbReference type="ARBA" id="ARBA00022676"/>
    </source>
</evidence>
<evidence type="ECO:0000256" key="2">
    <source>
        <dbReference type="ARBA" id="ARBA00006751"/>
    </source>
</evidence>
<dbReference type="PANTHER" id="PTHR11904">
    <property type="entry name" value="METHYLTHIOADENOSINE/PURINE NUCLEOSIDE PHOSPHORYLASE"/>
    <property type="match status" value="1"/>
</dbReference>
<evidence type="ECO:0000259" key="12">
    <source>
        <dbReference type="Pfam" id="PF01048"/>
    </source>
</evidence>
<sequence length="163" mass="17646">MLGEVPGHAGRLVFGKLGGQDIVLMQGRFHTYEGYPISTCAMPVRVFHLMGAHTLIVTNASGGLNPAFNVGDLMVIKDQLYFPGFAGDNPLRGINDDRFGPRFIAMSNAYDQKLLKLALKVGNELGFTSFMREGVYTMLGGPSFETIAEGRMLRLLGGDSTGE</sequence>
<comment type="catalytic activity">
    <reaction evidence="7">
        <text>inosine + phosphate = alpha-D-ribose 1-phosphate + hypoxanthine</text>
        <dbReference type="Rhea" id="RHEA:27646"/>
        <dbReference type="ChEBI" id="CHEBI:17368"/>
        <dbReference type="ChEBI" id="CHEBI:17596"/>
        <dbReference type="ChEBI" id="CHEBI:43474"/>
        <dbReference type="ChEBI" id="CHEBI:57720"/>
        <dbReference type="EC" id="2.4.2.1"/>
    </reaction>
</comment>